<organism evidence="1">
    <name type="scientific">marine sediment metagenome</name>
    <dbReference type="NCBI Taxonomy" id="412755"/>
    <lineage>
        <taxon>unclassified sequences</taxon>
        <taxon>metagenomes</taxon>
        <taxon>ecological metagenomes</taxon>
    </lineage>
</organism>
<accession>X1IZL6</accession>
<proteinExistence type="predicted"/>
<reference evidence="1" key="1">
    <citation type="journal article" date="2014" name="Front. Microbiol.">
        <title>High frequency of phylogenetically diverse reductive dehalogenase-homologous genes in deep subseafloor sedimentary metagenomes.</title>
        <authorList>
            <person name="Kawai M."/>
            <person name="Futagami T."/>
            <person name="Toyoda A."/>
            <person name="Takaki Y."/>
            <person name="Nishi S."/>
            <person name="Hori S."/>
            <person name="Arai W."/>
            <person name="Tsubouchi T."/>
            <person name="Morono Y."/>
            <person name="Uchiyama I."/>
            <person name="Ito T."/>
            <person name="Fujiyama A."/>
            <person name="Inagaki F."/>
            <person name="Takami H."/>
        </authorList>
    </citation>
    <scope>NUCLEOTIDE SEQUENCE</scope>
    <source>
        <strain evidence="1">Expedition CK06-06</strain>
    </source>
</reference>
<gene>
    <name evidence="1" type="ORF">S03H2_58333</name>
</gene>
<name>X1IZL6_9ZZZZ</name>
<comment type="caution">
    <text evidence="1">The sequence shown here is derived from an EMBL/GenBank/DDBJ whole genome shotgun (WGS) entry which is preliminary data.</text>
</comment>
<dbReference type="EMBL" id="BARU01037432">
    <property type="protein sequence ID" value="GAH87911.1"/>
    <property type="molecule type" value="Genomic_DNA"/>
</dbReference>
<protein>
    <submittedName>
        <fullName evidence="1">Uncharacterized protein</fullName>
    </submittedName>
</protein>
<feature type="non-terminal residue" evidence="1">
    <location>
        <position position="1"/>
    </location>
</feature>
<dbReference type="AlphaFoldDB" id="X1IZL6"/>
<sequence length="75" mass="8679">ENRARARSARARFDRECSAARLDHEFLRYKKFRYAADDSTDQDSRISMHDHEHAAAMRLMCDTGIGATYSPARFP</sequence>
<evidence type="ECO:0000313" key="1">
    <source>
        <dbReference type="EMBL" id="GAH87911.1"/>
    </source>
</evidence>